<reference evidence="3" key="1">
    <citation type="journal article" date="2022" name="New Phytol.">
        <title>Evolutionary transition to the ectomycorrhizal habit in the genomes of a hyperdiverse lineage of mushroom-forming fungi.</title>
        <authorList>
            <person name="Looney B."/>
            <person name="Miyauchi S."/>
            <person name="Morin E."/>
            <person name="Drula E."/>
            <person name="Courty P.E."/>
            <person name="Kohler A."/>
            <person name="Kuo A."/>
            <person name="LaButti K."/>
            <person name="Pangilinan J."/>
            <person name="Lipzen A."/>
            <person name="Riley R."/>
            <person name="Andreopoulos W."/>
            <person name="He G."/>
            <person name="Johnson J."/>
            <person name="Nolan M."/>
            <person name="Tritt A."/>
            <person name="Barry K.W."/>
            <person name="Grigoriev I.V."/>
            <person name="Nagy L.G."/>
            <person name="Hibbett D."/>
            <person name="Henrissat B."/>
            <person name="Matheny P.B."/>
            <person name="Labbe J."/>
            <person name="Martin F.M."/>
        </authorList>
    </citation>
    <scope>NUCLEOTIDE SEQUENCE</scope>
    <source>
        <strain evidence="3">BPL690</strain>
    </source>
</reference>
<dbReference type="InterPro" id="IPR056884">
    <property type="entry name" value="NPHP3-like_N"/>
</dbReference>
<dbReference type="Gene3D" id="3.40.50.300">
    <property type="entry name" value="P-loop containing nucleotide triphosphate hydrolases"/>
    <property type="match status" value="1"/>
</dbReference>
<evidence type="ECO:0000259" key="2">
    <source>
        <dbReference type="Pfam" id="PF24883"/>
    </source>
</evidence>
<dbReference type="EMBL" id="WTXG01000214">
    <property type="protein sequence ID" value="KAI0290549.1"/>
    <property type="molecule type" value="Genomic_DNA"/>
</dbReference>
<dbReference type="PANTHER" id="PTHR10039:SF16">
    <property type="entry name" value="GPI INOSITOL-DEACYLASE"/>
    <property type="match status" value="1"/>
</dbReference>
<evidence type="ECO:0000313" key="4">
    <source>
        <dbReference type="Proteomes" id="UP001203297"/>
    </source>
</evidence>
<evidence type="ECO:0000313" key="3">
    <source>
        <dbReference type="EMBL" id="KAI0290549.1"/>
    </source>
</evidence>
<proteinExistence type="predicted"/>
<dbReference type="Proteomes" id="UP001203297">
    <property type="component" value="Unassembled WGS sequence"/>
</dbReference>
<feature type="domain" description="Nephrocystin 3-like N-terminal" evidence="2">
    <location>
        <begin position="237"/>
        <end position="372"/>
    </location>
</feature>
<dbReference type="InterPro" id="IPR027417">
    <property type="entry name" value="P-loop_NTPase"/>
</dbReference>
<sequence length="383" mass="43544">MSISTRSFNLQHPQAAKDVVASHDTLVSLFERIQGFLERLKIYIDIPLTPQFTEVLGKVMAQVLLILAISTKTMTQRRIKKYLKRLVGRTDVEDAMNRLDMLTQEETRMAAIKEIAHDVDGNLKAIKKVTHDVDRNVKVINEVVRDVGNDTKAIKEATHSVSDDVKMIKKETEQLRSTEKLRAWLSPPNPSINHNVARDTREWFHVVDSRKPGSGKSILWYAALQLSKFWVFTFSTSSTIIEDIEGLQASGKALMAYYYFDFKDMAKRDVRGLLSSLLIQLCDYSEDCWSVLSRLYALHRDGSNQPNEATLAHCLRDMLELPGQLKVYLIMDALDECPNTTGFPSPREKVLGLVEGLVKQQHPNLYVCVTSRPEQDIRAVLEP</sequence>
<accession>A0AAD4QEL1</accession>
<organism evidence="3 4">
    <name type="scientific">Multifurca ochricompacta</name>
    <dbReference type="NCBI Taxonomy" id="376703"/>
    <lineage>
        <taxon>Eukaryota</taxon>
        <taxon>Fungi</taxon>
        <taxon>Dikarya</taxon>
        <taxon>Basidiomycota</taxon>
        <taxon>Agaricomycotina</taxon>
        <taxon>Agaricomycetes</taxon>
        <taxon>Russulales</taxon>
        <taxon>Russulaceae</taxon>
        <taxon>Multifurca</taxon>
    </lineage>
</organism>
<keyword evidence="1" id="KW-0677">Repeat</keyword>
<protein>
    <recommendedName>
        <fullName evidence="2">Nephrocystin 3-like N-terminal domain-containing protein</fullName>
    </recommendedName>
</protein>
<comment type="caution">
    <text evidence="3">The sequence shown here is derived from an EMBL/GenBank/DDBJ whole genome shotgun (WGS) entry which is preliminary data.</text>
</comment>
<evidence type="ECO:0000256" key="1">
    <source>
        <dbReference type="ARBA" id="ARBA00022737"/>
    </source>
</evidence>
<gene>
    <name evidence="3" type="ORF">B0F90DRAFT_1824933</name>
</gene>
<name>A0AAD4QEL1_9AGAM</name>
<dbReference type="AlphaFoldDB" id="A0AAD4QEL1"/>
<dbReference type="Pfam" id="PF24883">
    <property type="entry name" value="NPHP3_N"/>
    <property type="match status" value="1"/>
</dbReference>
<dbReference type="PANTHER" id="PTHR10039">
    <property type="entry name" value="AMELOGENIN"/>
    <property type="match status" value="1"/>
</dbReference>
<keyword evidence="4" id="KW-1185">Reference proteome</keyword>